<dbReference type="GO" id="GO:0033499">
    <property type="term" value="P:galactose catabolic process via UDP-galactose, Leloir pathway"/>
    <property type="evidence" value="ECO:0007669"/>
    <property type="project" value="TreeGrafter"/>
</dbReference>
<dbReference type="InterPro" id="IPR011013">
    <property type="entry name" value="Gal_mutarotase_sf_dom"/>
</dbReference>
<dbReference type="GO" id="GO:0050558">
    <property type="term" value="F:maltose epimerase activity"/>
    <property type="evidence" value="ECO:0007669"/>
    <property type="project" value="UniProtKB-EC"/>
</dbReference>
<evidence type="ECO:0000256" key="5">
    <source>
        <dbReference type="ARBA" id="ARBA00023277"/>
    </source>
</evidence>
<dbReference type="CDD" id="cd09019">
    <property type="entry name" value="galactose_mutarotase_like"/>
    <property type="match status" value="1"/>
</dbReference>
<evidence type="ECO:0000313" key="11">
    <source>
        <dbReference type="Proteomes" id="UP000051612"/>
    </source>
</evidence>
<feature type="binding site" evidence="8">
    <location>
        <position position="242"/>
    </location>
    <ligand>
        <name>beta-D-galactose</name>
        <dbReference type="ChEBI" id="CHEBI:27667"/>
    </ligand>
</feature>
<evidence type="ECO:0000256" key="9">
    <source>
        <dbReference type="PIRSR" id="PIRSR005096-3"/>
    </source>
</evidence>
<dbReference type="Proteomes" id="UP000051612">
    <property type="component" value="Unassembled WGS sequence"/>
</dbReference>
<sequence length="345" mass="38063">MDIFRKELDTYDGHTVTQITLVNDNGVEISCLTMGAIWQAFSVPSGAGKKNLLLSFEHTKDYYANAQNICKAIGRVAGRIAHGKCELNGEQVQLPQNENGNTLHGGQNGFSTYNWNYTTSRNKNSVSVIFQKKITEKMDGFPGNILATIIYTLNNNNKVTISFSALGGSKDSLFNPTNHVYFNLSDRQDLSSHSLKINSSATLETDENNIPTGRVKEVEATPLDFRDFRNVKAAADEADGFDDAFVVNQPGKGTEPIAVLRDEDSGRQITIDSDRNGLVMYNMPALDTEIKFSRDQGKPAIPGEGLALEAQTLPDAINQENFGDIVLPKNGKRSYHIQFAYDKIK</sequence>
<proteinExistence type="inferred from homology"/>
<dbReference type="InterPro" id="IPR014718">
    <property type="entry name" value="GH-type_carb-bd"/>
</dbReference>
<dbReference type="Pfam" id="PF01263">
    <property type="entry name" value="Aldose_epim"/>
    <property type="match status" value="1"/>
</dbReference>
<evidence type="ECO:0000256" key="1">
    <source>
        <dbReference type="ARBA" id="ARBA00001614"/>
    </source>
</evidence>
<dbReference type="InterPro" id="IPR008183">
    <property type="entry name" value="Aldose_1/G6P_1-epimerase"/>
</dbReference>
<dbReference type="GO" id="GO:0030246">
    <property type="term" value="F:carbohydrate binding"/>
    <property type="evidence" value="ECO:0007669"/>
    <property type="project" value="InterPro"/>
</dbReference>
<dbReference type="PATRIC" id="fig|1423772.3.peg.1805"/>
<comment type="function">
    <text evidence="6">Catalyzes the interconversion of alpha and beta anomers of maltose.</text>
</comment>
<evidence type="ECO:0000256" key="6">
    <source>
        <dbReference type="PIRNR" id="PIRNR005096"/>
    </source>
</evidence>
<feature type="binding site" evidence="9">
    <location>
        <begin position="179"/>
        <end position="181"/>
    </location>
    <ligand>
        <name>beta-D-galactose</name>
        <dbReference type="ChEBI" id="CHEBI:27667"/>
    </ligand>
</feature>
<dbReference type="UniPathway" id="UPA00242"/>
<dbReference type="GeneID" id="48467630"/>
<evidence type="ECO:0000256" key="8">
    <source>
        <dbReference type="PIRSR" id="PIRSR005096-2"/>
    </source>
</evidence>
<dbReference type="Gene3D" id="2.70.98.10">
    <property type="match status" value="1"/>
</dbReference>
<comment type="pathway">
    <text evidence="2 6">Carbohydrate metabolism; hexose metabolism.</text>
</comment>
<comment type="catalytic activity">
    <reaction evidence="6">
        <text>alpha-maltose = beta-maltose</text>
        <dbReference type="Rhea" id="RHEA:21228"/>
        <dbReference type="ChEBI" id="CHEBI:18147"/>
        <dbReference type="ChEBI" id="CHEBI:18167"/>
        <dbReference type="EC" id="5.1.3.21"/>
    </reaction>
</comment>
<comment type="catalytic activity">
    <reaction evidence="1">
        <text>alpha-D-glucose = beta-D-glucose</text>
        <dbReference type="Rhea" id="RHEA:10264"/>
        <dbReference type="ChEBI" id="CHEBI:15903"/>
        <dbReference type="ChEBI" id="CHEBI:17925"/>
        <dbReference type="EC" id="5.1.3.3"/>
    </reaction>
</comment>
<evidence type="ECO:0000256" key="4">
    <source>
        <dbReference type="ARBA" id="ARBA00023235"/>
    </source>
</evidence>
<reference evidence="10 11" key="1">
    <citation type="journal article" date="2015" name="Genome Announc.">
        <title>Expanding the biotechnology potential of lactobacilli through comparative genomics of 213 strains and associated genera.</title>
        <authorList>
            <person name="Sun Z."/>
            <person name="Harris H.M."/>
            <person name="McCann A."/>
            <person name="Guo C."/>
            <person name="Argimon S."/>
            <person name="Zhang W."/>
            <person name="Yang X."/>
            <person name="Jeffery I.B."/>
            <person name="Cooney J.C."/>
            <person name="Kagawa T.F."/>
            <person name="Liu W."/>
            <person name="Song Y."/>
            <person name="Salvetti E."/>
            <person name="Wrobel A."/>
            <person name="Rasinkangas P."/>
            <person name="Parkhill J."/>
            <person name="Rea M.C."/>
            <person name="O'Sullivan O."/>
            <person name="Ritari J."/>
            <person name="Douillard F.P."/>
            <person name="Paul Ross R."/>
            <person name="Yang R."/>
            <person name="Briner A.E."/>
            <person name="Felis G.E."/>
            <person name="de Vos W.M."/>
            <person name="Barrangou R."/>
            <person name="Klaenhammer T.R."/>
            <person name="Caufield P.W."/>
            <person name="Cui Y."/>
            <person name="Zhang H."/>
            <person name="O'Toole P.W."/>
        </authorList>
    </citation>
    <scope>NUCLEOTIDE SEQUENCE [LARGE SCALE GENOMIC DNA]</scope>
    <source>
        <strain evidence="10 11">DSM 20452</strain>
    </source>
</reference>
<dbReference type="InterPro" id="IPR018052">
    <property type="entry name" value="Ald1_epimerase_CS"/>
</dbReference>
<evidence type="ECO:0000313" key="10">
    <source>
        <dbReference type="EMBL" id="KRM70527.1"/>
    </source>
</evidence>
<gene>
    <name evidence="10" type="ORF">FC48_GL001698</name>
</gene>
<dbReference type="PANTHER" id="PTHR10091">
    <property type="entry name" value="ALDOSE-1-EPIMERASE"/>
    <property type="match status" value="1"/>
</dbReference>
<dbReference type="AlphaFoldDB" id="A0A0R2AUP1"/>
<dbReference type="InterPro" id="IPR015443">
    <property type="entry name" value="Aldose_1-epimerase"/>
</dbReference>
<organism evidence="10 11">
    <name type="scientific">Ligilactobacillus murinus DSM 20452 = NBRC 14221</name>
    <dbReference type="NCBI Taxonomy" id="1423772"/>
    <lineage>
        <taxon>Bacteria</taxon>
        <taxon>Bacillati</taxon>
        <taxon>Bacillota</taxon>
        <taxon>Bacilli</taxon>
        <taxon>Lactobacillales</taxon>
        <taxon>Lactobacillaceae</taxon>
        <taxon>Ligilactobacillus</taxon>
    </lineage>
</organism>
<evidence type="ECO:0000256" key="2">
    <source>
        <dbReference type="ARBA" id="ARBA00005028"/>
    </source>
</evidence>
<name>A0A0R2AUP1_9LACO</name>
<feature type="active site" description="Proton donor" evidence="7">
    <location>
        <position position="179"/>
    </location>
</feature>
<dbReference type="EMBL" id="AYYN01000174">
    <property type="protein sequence ID" value="KRM70527.1"/>
    <property type="molecule type" value="Genomic_DNA"/>
</dbReference>
<dbReference type="SUPFAM" id="SSF74650">
    <property type="entry name" value="Galactose mutarotase-like"/>
    <property type="match status" value="1"/>
</dbReference>
<comment type="caution">
    <text evidence="10">The sequence shown here is derived from an EMBL/GenBank/DDBJ whole genome shotgun (WGS) entry which is preliminary data.</text>
</comment>
<accession>A0A0R2AUP1</accession>
<protein>
    <recommendedName>
        <fullName evidence="6">Maltose epimerase</fullName>
        <ecNumber evidence="6">5.1.3.21</ecNumber>
    </recommendedName>
</protein>
<dbReference type="PIRSF" id="PIRSF005096">
    <property type="entry name" value="GALM"/>
    <property type="match status" value="1"/>
</dbReference>
<feature type="active site" description="Proton acceptor" evidence="7">
    <location>
        <position position="309"/>
    </location>
</feature>
<dbReference type="EC" id="5.1.3.21" evidence="6"/>
<evidence type="ECO:0000256" key="3">
    <source>
        <dbReference type="ARBA" id="ARBA00006206"/>
    </source>
</evidence>
<keyword evidence="5 6" id="KW-0119">Carbohydrate metabolism</keyword>
<evidence type="ECO:0000256" key="7">
    <source>
        <dbReference type="PIRSR" id="PIRSR005096-1"/>
    </source>
</evidence>
<dbReference type="GO" id="GO:0004034">
    <property type="term" value="F:aldose 1-epimerase activity"/>
    <property type="evidence" value="ECO:0007669"/>
    <property type="project" value="UniProtKB-EC"/>
</dbReference>
<dbReference type="PROSITE" id="PS00545">
    <property type="entry name" value="ALDOSE_1_EPIMERASE"/>
    <property type="match status" value="1"/>
</dbReference>
<dbReference type="InterPro" id="IPR047215">
    <property type="entry name" value="Galactose_mutarotase-like"/>
</dbReference>
<dbReference type="GO" id="GO:0005737">
    <property type="term" value="C:cytoplasm"/>
    <property type="evidence" value="ECO:0007669"/>
    <property type="project" value="TreeGrafter"/>
</dbReference>
<dbReference type="RefSeq" id="WP_056960308.1">
    <property type="nucleotide sequence ID" value="NZ_AYYN01000174.1"/>
</dbReference>
<comment type="similarity">
    <text evidence="3 6">Belongs to the aldose epimerase family.</text>
</comment>
<dbReference type="GO" id="GO:0006006">
    <property type="term" value="P:glucose metabolic process"/>
    <property type="evidence" value="ECO:0007669"/>
    <property type="project" value="TreeGrafter"/>
</dbReference>
<keyword evidence="4 6" id="KW-0413">Isomerase</keyword>
<dbReference type="PANTHER" id="PTHR10091:SF0">
    <property type="entry name" value="GALACTOSE MUTAROTASE"/>
    <property type="match status" value="1"/>
</dbReference>